<dbReference type="Pfam" id="PF01337">
    <property type="entry name" value="Barstar"/>
    <property type="match status" value="1"/>
</dbReference>
<dbReference type="Proteomes" id="UP000612680">
    <property type="component" value="Chromosome"/>
</dbReference>
<dbReference type="Gene3D" id="3.30.370.10">
    <property type="entry name" value="Barstar-like"/>
    <property type="match status" value="1"/>
</dbReference>
<dbReference type="InterPro" id="IPR035905">
    <property type="entry name" value="Barstar-like_sf"/>
</dbReference>
<proteinExistence type="inferred from homology"/>
<keyword evidence="4" id="KW-1185">Reference proteome</keyword>
<accession>A0ABX7IB67</accession>
<dbReference type="EMBL" id="CP056775">
    <property type="protein sequence ID" value="QRR02968.1"/>
    <property type="molecule type" value="Genomic_DNA"/>
</dbReference>
<evidence type="ECO:0000259" key="2">
    <source>
        <dbReference type="Pfam" id="PF01337"/>
    </source>
</evidence>
<reference evidence="3 4" key="1">
    <citation type="submission" date="2020-06" db="EMBL/GenBank/DDBJ databases">
        <title>Dyadobacter sandarakinus sp. nov., isolated from the soil of the Arctic Yellow River Station.</title>
        <authorList>
            <person name="Zhang Y."/>
            <person name="Peng F."/>
        </authorList>
    </citation>
    <scope>NUCLEOTIDE SEQUENCE [LARGE SCALE GENOMIC DNA]</scope>
    <source>
        <strain evidence="3 4">Q3-56</strain>
    </source>
</reference>
<gene>
    <name evidence="3" type="ORF">HWI92_19670</name>
</gene>
<organism evidence="3 4">
    <name type="scientific">Dyadobacter sandarakinus</name>
    <dbReference type="NCBI Taxonomy" id="2747268"/>
    <lineage>
        <taxon>Bacteria</taxon>
        <taxon>Pseudomonadati</taxon>
        <taxon>Bacteroidota</taxon>
        <taxon>Cytophagia</taxon>
        <taxon>Cytophagales</taxon>
        <taxon>Spirosomataceae</taxon>
        <taxon>Dyadobacter</taxon>
    </lineage>
</organism>
<name>A0ABX7IB67_9BACT</name>
<feature type="domain" description="Barstar (barnase inhibitor)" evidence="2">
    <location>
        <begin position="24"/>
        <end position="115"/>
    </location>
</feature>
<dbReference type="InterPro" id="IPR000468">
    <property type="entry name" value="Barstar"/>
</dbReference>
<evidence type="ECO:0000256" key="1">
    <source>
        <dbReference type="ARBA" id="ARBA00006845"/>
    </source>
</evidence>
<dbReference type="SUPFAM" id="SSF52038">
    <property type="entry name" value="Barstar-related"/>
    <property type="match status" value="1"/>
</dbReference>
<evidence type="ECO:0000313" key="3">
    <source>
        <dbReference type="EMBL" id="QRR02968.1"/>
    </source>
</evidence>
<sequence length="149" mass="17458">MKNTHFLIAGNESEISTSFIGAFVADIDGKKSLTIRDFHEQLASALNFPEYEGRSLEDLDEMLNDLQWIEEKKIIIYISDTAEWLSKEKSEDKILTVIDMFDATAEDWRWLDEDEQDGFKKKELRIVFQDSARIRRLLEEQEIPFGTFD</sequence>
<dbReference type="RefSeq" id="WP_204658456.1">
    <property type="nucleotide sequence ID" value="NZ_CP056775.1"/>
</dbReference>
<comment type="similarity">
    <text evidence="1">Belongs to the barstar family.</text>
</comment>
<evidence type="ECO:0000313" key="4">
    <source>
        <dbReference type="Proteomes" id="UP000612680"/>
    </source>
</evidence>
<protein>
    <submittedName>
        <fullName evidence="3">Barstar family protein</fullName>
    </submittedName>
</protein>